<evidence type="ECO:0000256" key="1">
    <source>
        <dbReference type="SAM" id="MobiDB-lite"/>
    </source>
</evidence>
<sequence length="392" mass="44129">MGILDHSPSSSGVPRRGAFGIDWSTWVPAVTPKTLLSHYLPASGALSHTLYTVHLFSPTIISKMFPTADLAVSNSILFNANVGLGFYVYFRRHLQRVDPWDRVEFSVFSSTVFNFGSLLAAVLVKALIPAKAPTWAKSLVAASMSVYLLTRAYKYLHYVDARFSRSSPSPPRSPKSRASGRRPTSSLASSRPTSSAFRTPSHHEPQHHQNSPPPDVYTPPTTNYSITDVAEDEEVEEHRTSPTNYRYLHSYALNNLQNRDKENIIRRTNVHGITPKRRNTSQYSKIAASHVQPTAIDCSVFVTPSPSIDSRAPSAMLESPVKATPKRILPRRRRKMVEFEDDDKTWRMIQYHAPLLLIPTTFSCFVWSNSLLPVPVIETLRFIFLTTFRSSR</sequence>
<feature type="region of interest" description="Disordered" evidence="1">
    <location>
        <begin position="163"/>
        <end position="224"/>
    </location>
</feature>
<dbReference type="AlphaFoldDB" id="A0A8S1HZI7"/>
<accession>A0A8S1HZI7</accession>
<dbReference type="PANTHER" id="PTHR38640">
    <property type="entry name" value="GEO09659P1"/>
    <property type="match status" value="1"/>
</dbReference>
<gene>
    <name evidence="2" type="ORF">CAUJ_LOCUS14919</name>
</gene>
<name>A0A8S1HZI7_9PELO</name>
<proteinExistence type="predicted"/>
<comment type="caution">
    <text evidence="2">The sequence shown here is derived from an EMBL/GenBank/DDBJ whole genome shotgun (WGS) entry which is preliminary data.</text>
</comment>
<evidence type="ECO:0000313" key="2">
    <source>
        <dbReference type="EMBL" id="CAD6199014.1"/>
    </source>
</evidence>
<dbReference type="PANTHER" id="PTHR38640:SF1">
    <property type="entry name" value="GEO09659P1"/>
    <property type="match status" value="1"/>
</dbReference>
<organism evidence="2 3">
    <name type="scientific">Caenorhabditis auriculariae</name>
    <dbReference type="NCBI Taxonomy" id="2777116"/>
    <lineage>
        <taxon>Eukaryota</taxon>
        <taxon>Metazoa</taxon>
        <taxon>Ecdysozoa</taxon>
        <taxon>Nematoda</taxon>
        <taxon>Chromadorea</taxon>
        <taxon>Rhabditida</taxon>
        <taxon>Rhabditina</taxon>
        <taxon>Rhabditomorpha</taxon>
        <taxon>Rhabditoidea</taxon>
        <taxon>Rhabditidae</taxon>
        <taxon>Peloderinae</taxon>
        <taxon>Caenorhabditis</taxon>
    </lineage>
</organism>
<dbReference type="Proteomes" id="UP000835052">
    <property type="component" value="Unassembled WGS sequence"/>
</dbReference>
<feature type="compositionally biased region" description="Low complexity" evidence="1">
    <location>
        <begin position="181"/>
        <end position="196"/>
    </location>
</feature>
<evidence type="ECO:0000313" key="3">
    <source>
        <dbReference type="Proteomes" id="UP000835052"/>
    </source>
</evidence>
<dbReference type="OrthoDB" id="5915502at2759"/>
<dbReference type="EMBL" id="CAJGYM010000149">
    <property type="protein sequence ID" value="CAD6199014.1"/>
    <property type="molecule type" value="Genomic_DNA"/>
</dbReference>
<keyword evidence="3" id="KW-1185">Reference proteome</keyword>
<protein>
    <submittedName>
        <fullName evidence="2">Uncharacterized protein</fullName>
    </submittedName>
</protein>
<reference evidence="2" key="1">
    <citation type="submission" date="2020-10" db="EMBL/GenBank/DDBJ databases">
        <authorList>
            <person name="Kikuchi T."/>
        </authorList>
    </citation>
    <scope>NUCLEOTIDE SEQUENCE</scope>
    <source>
        <strain evidence="2">NKZ352</strain>
    </source>
</reference>